<keyword evidence="2" id="KW-1185">Reference proteome</keyword>
<dbReference type="Proteomes" id="UP001500840">
    <property type="component" value="Unassembled WGS sequence"/>
</dbReference>
<protein>
    <submittedName>
        <fullName evidence="1">Terpene cyclase/mutase family protein</fullName>
    </submittedName>
</protein>
<reference evidence="2" key="1">
    <citation type="journal article" date="2019" name="Int. J. Syst. Evol. Microbiol.">
        <title>The Global Catalogue of Microorganisms (GCM) 10K type strain sequencing project: providing services to taxonomists for standard genome sequencing and annotation.</title>
        <authorList>
            <consortium name="The Broad Institute Genomics Platform"/>
            <consortium name="The Broad Institute Genome Sequencing Center for Infectious Disease"/>
            <person name="Wu L."/>
            <person name="Ma J."/>
        </authorList>
    </citation>
    <scope>NUCLEOTIDE SEQUENCE [LARGE SCALE GENOMIC DNA]</scope>
    <source>
        <strain evidence="2">JCM 17759</strain>
    </source>
</reference>
<evidence type="ECO:0000313" key="1">
    <source>
        <dbReference type="EMBL" id="GAA4457494.1"/>
    </source>
</evidence>
<proteinExistence type="predicted"/>
<dbReference type="Gene3D" id="1.50.10.20">
    <property type="match status" value="1"/>
</dbReference>
<dbReference type="EMBL" id="BAABGA010000040">
    <property type="protein sequence ID" value="GAA4457494.1"/>
    <property type="molecule type" value="Genomic_DNA"/>
</dbReference>
<sequence>MVRSQSQSLITSLSDYLIGQQSPDGGWKSQTYALLKSGQALTPFVLSILQDCNSSFAESVAAARARSWMINQMRNGVLGVADADVLEYPVFASAFALRCFEAMPDNDAAVDSLRRFLIREQFTESRGFSKSDLAYGGWGFGGTQPPGQTGHMDLSHTRWALAAIRATDDRSSYDDQASTTPNPELDQIYSNAQHFLRLLQKHPSEPRPHPGDMSAVNLDPRAKGYLYDGGFYFSPLVIAANKGRMGQKNGHTYLRSYATATCDGVIALLASGGDASDERVMSARAWLQQHSDWEYPEGIPREHPEPWGDAVYFYHQAVRAEAYWRLGIGGDWAEQLVHRLQRHQRPDASIVNQRSGLMKENDPLLCSALALIAAHYADQQINDATASSSAAR</sequence>
<accession>A0ABP8MZU2</accession>
<dbReference type="InterPro" id="IPR008930">
    <property type="entry name" value="Terpenoid_cyclase/PrenylTrfase"/>
</dbReference>
<name>A0ABP8MZU2_9BACT</name>
<gene>
    <name evidence="1" type="ORF">GCM10023156_34410</name>
</gene>
<dbReference type="SUPFAM" id="SSF48239">
    <property type="entry name" value="Terpenoid cyclases/Protein prenyltransferases"/>
    <property type="match status" value="1"/>
</dbReference>
<evidence type="ECO:0000313" key="2">
    <source>
        <dbReference type="Proteomes" id="UP001500840"/>
    </source>
</evidence>
<comment type="caution">
    <text evidence="1">The sequence shown here is derived from an EMBL/GenBank/DDBJ whole genome shotgun (WGS) entry which is preliminary data.</text>
</comment>
<organism evidence="1 2">
    <name type="scientific">Novipirellula rosea</name>
    <dbReference type="NCBI Taxonomy" id="1031540"/>
    <lineage>
        <taxon>Bacteria</taxon>
        <taxon>Pseudomonadati</taxon>
        <taxon>Planctomycetota</taxon>
        <taxon>Planctomycetia</taxon>
        <taxon>Pirellulales</taxon>
        <taxon>Pirellulaceae</taxon>
        <taxon>Novipirellula</taxon>
    </lineage>
</organism>